<dbReference type="InterPro" id="IPR052898">
    <property type="entry name" value="ACAD10-like"/>
</dbReference>
<dbReference type="Proteomes" id="UP000319731">
    <property type="component" value="Unassembled WGS sequence"/>
</dbReference>
<sequence>MKARIPELSLPLSVAQFKLGQSNPTYYVSDASSKKYVVRRRPPGNLLSQTAHRVDREFKVIDALYKHTKVPVPKVYFLCMDKSILGTEFYVMEFKEGRVYPDALLPDLSFDQRRAHYHGICDVLAALHKVDVDAVGLGQYAKRSGFYERQINMWKGLSSVQGATKDVETGVPVGMLPRFDDMLAWFQKNLIKDENCLIHGDAKSDNLLGHPLSDVANTFLNWYLPQSLGGYLDLPRPLPVPEADELIEYYCKQVGRPFPIPGFSFAVAFAIFRLGVVFQGIAARTALRQNSSANNAAGLMLPVANLILEIVDTGKLPSGQKQTTTPKL</sequence>
<reference evidence="2 3" key="1">
    <citation type="journal article" date="2019" name="Sci. Rep.">
        <title>Comparative genomics of chytrid fungi reveal insights into the obligate biotrophic and pathogenic lifestyle of Synchytrium endobioticum.</title>
        <authorList>
            <person name="van de Vossenberg B.T.L.H."/>
            <person name="Warris S."/>
            <person name="Nguyen H.D.T."/>
            <person name="van Gent-Pelzer M.P.E."/>
            <person name="Joly D.L."/>
            <person name="van de Geest H.C."/>
            <person name="Bonants P.J.M."/>
            <person name="Smith D.S."/>
            <person name="Levesque C.A."/>
            <person name="van der Lee T.A.J."/>
        </authorList>
    </citation>
    <scope>NUCLEOTIDE SEQUENCE [LARGE SCALE GENOMIC DNA]</scope>
    <source>
        <strain evidence="2 3">JEL517</strain>
    </source>
</reference>
<dbReference type="InterPro" id="IPR041726">
    <property type="entry name" value="ACAD10_11_N"/>
</dbReference>
<dbReference type="Pfam" id="PF01636">
    <property type="entry name" value="APH"/>
    <property type="match status" value="1"/>
</dbReference>
<dbReference type="CDD" id="cd05154">
    <property type="entry name" value="ACAD10_11_N-like"/>
    <property type="match status" value="1"/>
</dbReference>
<comment type="caution">
    <text evidence="2">The sequence shown here is derived from an EMBL/GenBank/DDBJ whole genome shotgun (WGS) entry which is preliminary data.</text>
</comment>
<dbReference type="EMBL" id="QEAO01000023">
    <property type="protein sequence ID" value="TPX33067.1"/>
    <property type="molecule type" value="Genomic_DNA"/>
</dbReference>
<dbReference type="InterPro" id="IPR011009">
    <property type="entry name" value="Kinase-like_dom_sf"/>
</dbReference>
<feature type="domain" description="Aminoglycoside phosphotransferase" evidence="1">
    <location>
        <begin position="14"/>
        <end position="208"/>
    </location>
</feature>
<accession>A0A507BW42</accession>
<dbReference type="OrthoDB" id="191037at2759"/>
<organism evidence="2 3">
    <name type="scientific">Synchytrium microbalum</name>
    <dbReference type="NCBI Taxonomy" id="1806994"/>
    <lineage>
        <taxon>Eukaryota</taxon>
        <taxon>Fungi</taxon>
        <taxon>Fungi incertae sedis</taxon>
        <taxon>Chytridiomycota</taxon>
        <taxon>Chytridiomycota incertae sedis</taxon>
        <taxon>Chytridiomycetes</taxon>
        <taxon>Synchytriales</taxon>
        <taxon>Synchytriaceae</taxon>
        <taxon>Synchytrium</taxon>
    </lineage>
</organism>
<dbReference type="Gene3D" id="3.30.200.20">
    <property type="entry name" value="Phosphorylase Kinase, domain 1"/>
    <property type="match status" value="1"/>
</dbReference>
<dbReference type="RefSeq" id="XP_031024139.1">
    <property type="nucleotide sequence ID" value="XM_031169828.1"/>
</dbReference>
<evidence type="ECO:0000313" key="3">
    <source>
        <dbReference type="Proteomes" id="UP000319731"/>
    </source>
</evidence>
<name>A0A507BW42_9FUNG</name>
<evidence type="ECO:0000259" key="1">
    <source>
        <dbReference type="Pfam" id="PF01636"/>
    </source>
</evidence>
<dbReference type="InterPro" id="IPR002575">
    <property type="entry name" value="Aminoglycoside_PTrfase"/>
</dbReference>
<keyword evidence="3" id="KW-1185">Reference proteome</keyword>
<dbReference type="SUPFAM" id="SSF56112">
    <property type="entry name" value="Protein kinase-like (PK-like)"/>
    <property type="match status" value="1"/>
</dbReference>
<dbReference type="AlphaFoldDB" id="A0A507BW42"/>
<dbReference type="Gene3D" id="3.90.1200.10">
    <property type="match status" value="1"/>
</dbReference>
<dbReference type="STRING" id="1806994.A0A507BW42"/>
<dbReference type="PANTHER" id="PTHR47829">
    <property type="entry name" value="HYDROLASE, PUTATIVE (AFU_ORTHOLOGUE AFUA_1G12880)-RELATED"/>
    <property type="match status" value="1"/>
</dbReference>
<dbReference type="PANTHER" id="PTHR47829:SF1">
    <property type="entry name" value="HAD FAMILY PHOSPHATASE"/>
    <property type="match status" value="1"/>
</dbReference>
<evidence type="ECO:0000313" key="2">
    <source>
        <dbReference type="EMBL" id="TPX33067.1"/>
    </source>
</evidence>
<proteinExistence type="predicted"/>
<dbReference type="GeneID" id="42005125"/>
<protein>
    <recommendedName>
        <fullName evidence="1">Aminoglycoside phosphotransferase domain-containing protein</fullName>
    </recommendedName>
</protein>
<gene>
    <name evidence="2" type="ORF">SmJEL517_g03900</name>
</gene>